<dbReference type="Proteomes" id="UP000033220">
    <property type="component" value="Chromosome DSM 122"/>
</dbReference>
<protein>
    <recommendedName>
        <fullName evidence="3">Magnesium transporter MgtE intracellular domain-containing protein</fullName>
    </recommendedName>
</protein>
<evidence type="ECO:0000313" key="5">
    <source>
        <dbReference type="Proteomes" id="UP000033220"/>
    </source>
</evidence>
<gene>
    <name evidence="4" type="ORF">RSPPHO_00206</name>
</gene>
<dbReference type="STRING" id="1150469.RSPPHO_00206"/>
<dbReference type="InterPro" id="IPR038076">
    <property type="entry name" value="MgtE_N_sf"/>
</dbReference>
<reference evidence="4 5" key="1">
    <citation type="submission" date="2012-02" db="EMBL/GenBank/DDBJ databases">
        <title>Shotgun genome sequence of Phaeospirillum photometricum DSM 122.</title>
        <authorList>
            <person name="Duquesne K."/>
            <person name="Sturgis J."/>
        </authorList>
    </citation>
    <scope>NUCLEOTIDE SEQUENCE [LARGE SCALE GENOMIC DNA]</scope>
    <source>
        <strain evidence="5">DSM122</strain>
    </source>
</reference>
<feature type="compositionally biased region" description="Low complexity" evidence="2">
    <location>
        <begin position="51"/>
        <end position="83"/>
    </location>
</feature>
<name>H6SME9_PARPM</name>
<dbReference type="InterPro" id="IPR006668">
    <property type="entry name" value="Mg_transptr_MgtE_intracell_dom"/>
</dbReference>
<evidence type="ECO:0000256" key="2">
    <source>
        <dbReference type="SAM" id="MobiDB-lite"/>
    </source>
</evidence>
<feature type="domain" description="Magnesium transporter MgtE intracellular" evidence="3">
    <location>
        <begin position="174"/>
        <end position="232"/>
    </location>
</feature>
<dbReference type="SUPFAM" id="SSF158791">
    <property type="entry name" value="MgtE N-terminal domain-like"/>
    <property type="match status" value="1"/>
</dbReference>
<organism evidence="4 5">
    <name type="scientific">Pararhodospirillum photometricum DSM 122</name>
    <dbReference type="NCBI Taxonomy" id="1150469"/>
    <lineage>
        <taxon>Bacteria</taxon>
        <taxon>Pseudomonadati</taxon>
        <taxon>Pseudomonadota</taxon>
        <taxon>Alphaproteobacteria</taxon>
        <taxon>Rhodospirillales</taxon>
        <taxon>Rhodospirillaceae</taxon>
        <taxon>Pararhodospirillum</taxon>
    </lineage>
</organism>
<evidence type="ECO:0000259" key="3">
    <source>
        <dbReference type="Pfam" id="PF03448"/>
    </source>
</evidence>
<dbReference type="PATRIC" id="fig|1150469.3.peg.257"/>
<feature type="region of interest" description="Disordered" evidence="2">
    <location>
        <begin position="51"/>
        <end position="104"/>
    </location>
</feature>
<keyword evidence="5" id="KW-1185">Reference proteome</keyword>
<dbReference type="EMBL" id="HE663493">
    <property type="protein sequence ID" value="CCG06832.1"/>
    <property type="molecule type" value="Genomic_DNA"/>
</dbReference>
<dbReference type="Pfam" id="PF03448">
    <property type="entry name" value="MgtE_N"/>
    <property type="match status" value="1"/>
</dbReference>
<proteinExistence type="predicted"/>
<sequence length="250" mass="26869">MRAMPRVRLLPILIFLAVLMLSVRLGAVWDGVERLRTVEVGQSSALAQAATTPAATPATPAPSAAPSSAAPSAPAASGSSAPAMQTAAVPPASPQDHPVLSARDNPSAFTQSEIDLLQRLSERRAQLEGQAHELDQREAMLRAAEGRIDRKIAEMKSLESSIQTLLREKDAQEQARIDMLVNIYKTMKPKDAAAIFDNMDLPLIVDIFMLMKERSSASILAAMNPAKAREVTSELARKRMPQEGLAPSQG</sequence>
<dbReference type="AlphaFoldDB" id="H6SME9"/>
<keyword evidence="1" id="KW-0175">Coiled coil</keyword>
<dbReference type="Gene3D" id="1.25.60.10">
    <property type="entry name" value="MgtE N-terminal domain-like"/>
    <property type="match status" value="1"/>
</dbReference>
<evidence type="ECO:0000313" key="4">
    <source>
        <dbReference type="EMBL" id="CCG06832.1"/>
    </source>
</evidence>
<dbReference type="KEGG" id="rpm:RSPPHO_00206"/>
<feature type="coiled-coil region" evidence="1">
    <location>
        <begin position="117"/>
        <end position="175"/>
    </location>
</feature>
<accession>H6SME9</accession>
<evidence type="ECO:0000256" key="1">
    <source>
        <dbReference type="SAM" id="Coils"/>
    </source>
</evidence>
<dbReference type="RefSeq" id="WP_014413472.1">
    <property type="nucleotide sequence ID" value="NC_017059.1"/>
</dbReference>
<dbReference type="eggNOG" id="COG3334">
    <property type="taxonomic scope" value="Bacteria"/>
</dbReference>
<dbReference type="HOGENOM" id="CLU_075493_2_0_5"/>